<evidence type="ECO:0000313" key="3">
    <source>
        <dbReference type="EMBL" id="QBG34844.1"/>
    </source>
</evidence>
<proteinExistence type="predicted"/>
<keyword evidence="1" id="KW-0732">Signal</keyword>
<evidence type="ECO:0000256" key="1">
    <source>
        <dbReference type="SAM" id="SignalP"/>
    </source>
</evidence>
<reference evidence="3 4" key="1">
    <citation type="submission" date="2018-12" db="EMBL/GenBank/DDBJ databases">
        <title>Complete genome of Litorilituus sediminis.</title>
        <authorList>
            <person name="Liu A."/>
            <person name="Rong J."/>
        </authorList>
    </citation>
    <scope>NUCLEOTIDE SEQUENCE [LARGE SCALE GENOMIC DNA]</scope>
    <source>
        <strain evidence="3 4">JCM 17549</strain>
    </source>
</reference>
<dbReference type="EMBL" id="CP034759">
    <property type="protein sequence ID" value="QBG34844.1"/>
    <property type="molecule type" value="Genomic_DNA"/>
</dbReference>
<dbReference type="OrthoDB" id="5188840at2"/>
<feature type="domain" description="Spondin" evidence="2">
    <location>
        <begin position="64"/>
        <end position="178"/>
    </location>
</feature>
<dbReference type="RefSeq" id="WP_130599442.1">
    <property type="nucleotide sequence ID" value="NZ_CP034759.1"/>
</dbReference>
<dbReference type="AlphaFoldDB" id="A0A4P6P1J4"/>
<feature type="chain" id="PRO_5020754533" description="Spondin domain-containing protein" evidence="1">
    <location>
        <begin position="26"/>
        <end position="243"/>
    </location>
</feature>
<evidence type="ECO:0000259" key="2">
    <source>
        <dbReference type="Pfam" id="PF06468"/>
    </source>
</evidence>
<organism evidence="3 4">
    <name type="scientific">Litorilituus sediminis</name>
    <dbReference type="NCBI Taxonomy" id="718192"/>
    <lineage>
        <taxon>Bacteria</taxon>
        <taxon>Pseudomonadati</taxon>
        <taxon>Pseudomonadota</taxon>
        <taxon>Gammaproteobacteria</taxon>
        <taxon>Alteromonadales</taxon>
        <taxon>Colwelliaceae</taxon>
        <taxon>Litorilituus</taxon>
    </lineage>
</organism>
<dbReference type="Pfam" id="PF06468">
    <property type="entry name" value="Spond_N"/>
    <property type="match status" value="1"/>
</dbReference>
<name>A0A4P6P1J4_9GAMM</name>
<dbReference type="PROSITE" id="PS51257">
    <property type="entry name" value="PROKAR_LIPOPROTEIN"/>
    <property type="match status" value="1"/>
</dbReference>
<keyword evidence="4" id="KW-1185">Reference proteome</keyword>
<gene>
    <name evidence="3" type="ORF">EMK97_03350</name>
</gene>
<sequence>MFLANSKVFLKRLAMPLAATVLVGACGSDNDNTVAMPTPAPEPAPTEYSYEVTMVNLTHGQPLSPITVALHGDEMLWQIGMPASVALEKLAEGGDNSELLAMEFIVASNSAEGALMPGSSTSVTVTTTSTAATHLSVATMLVNTNDAFSGLTGLELSMLDVDASKTWHLNVYDAGTEANTEAMGTIPGPADSGMGYEQTRDDIDLVAMHPGVVSKDDGLTNSVLTQAHRFDNPSIKLTITRTK</sequence>
<dbReference type="InterPro" id="IPR009465">
    <property type="entry name" value="Spondin_N"/>
</dbReference>
<dbReference type="KEGG" id="lsd:EMK97_03350"/>
<protein>
    <recommendedName>
        <fullName evidence="2">Spondin domain-containing protein</fullName>
    </recommendedName>
</protein>
<feature type="signal peptide" evidence="1">
    <location>
        <begin position="1"/>
        <end position="25"/>
    </location>
</feature>
<dbReference type="InterPro" id="IPR038678">
    <property type="entry name" value="Spondin_N_sf"/>
</dbReference>
<dbReference type="NCBIfam" id="NF038123">
    <property type="entry name" value="NF038123_dom"/>
    <property type="match status" value="1"/>
</dbReference>
<dbReference type="Proteomes" id="UP000290244">
    <property type="component" value="Chromosome"/>
</dbReference>
<evidence type="ECO:0000313" key="4">
    <source>
        <dbReference type="Proteomes" id="UP000290244"/>
    </source>
</evidence>
<dbReference type="Gene3D" id="2.60.40.2130">
    <property type="entry name" value="F-spondin domain"/>
    <property type="match status" value="1"/>
</dbReference>
<accession>A0A4P6P1J4</accession>